<dbReference type="GO" id="GO:0071500">
    <property type="term" value="P:cellular response to nitrosative stress"/>
    <property type="evidence" value="ECO:0007669"/>
    <property type="project" value="TreeGrafter"/>
</dbReference>
<keyword evidence="5 17" id="KW-0349">Heme</keyword>
<comment type="similarity">
    <text evidence="1 17">In the C-terminal section; belongs to the flavoprotein pyridine nucleotide cytochrome reductase family.</text>
</comment>
<dbReference type="HAMAP" id="MF_01252">
    <property type="entry name" value="Hmp"/>
    <property type="match status" value="1"/>
</dbReference>
<evidence type="ECO:0000256" key="3">
    <source>
        <dbReference type="ARBA" id="ARBA00022448"/>
    </source>
</evidence>
<evidence type="ECO:0000256" key="12">
    <source>
        <dbReference type="ARBA" id="ARBA00023004"/>
    </source>
</evidence>
<dbReference type="GO" id="GO:0046872">
    <property type="term" value="F:metal ion binding"/>
    <property type="evidence" value="ECO:0007669"/>
    <property type="project" value="UniProtKB-KW"/>
</dbReference>
<dbReference type="SUPFAM" id="SSF46458">
    <property type="entry name" value="Globin-like"/>
    <property type="match status" value="1"/>
</dbReference>
<dbReference type="Proteomes" id="UP000234845">
    <property type="component" value="Unassembled WGS sequence"/>
</dbReference>
<accession>A0A2N5Y096</accession>
<dbReference type="CDD" id="cd06184">
    <property type="entry name" value="flavohem_like_fad_nad_binding"/>
    <property type="match status" value="1"/>
</dbReference>
<evidence type="ECO:0000256" key="13">
    <source>
        <dbReference type="ARBA" id="ARBA00023027"/>
    </source>
</evidence>
<dbReference type="Gene3D" id="1.10.490.10">
    <property type="entry name" value="Globins"/>
    <property type="match status" value="1"/>
</dbReference>
<comment type="cofactor">
    <cofactor evidence="17">
        <name>FAD</name>
        <dbReference type="ChEBI" id="CHEBI:57692"/>
    </cofactor>
    <text evidence="17">Binds 1 FAD per subunit.</text>
</comment>
<feature type="binding site" evidence="17">
    <location>
        <position position="190"/>
    </location>
    <ligand>
        <name>FAD</name>
        <dbReference type="ChEBI" id="CHEBI:57692"/>
    </ligand>
</feature>
<keyword evidence="7 17" id="KW-0285">Flavoprotein</keyword>
<comment type="function">
    <text evidence="14 17">Is involved in NO detoxification in an aerobic process, termed nitric oxide dioxygenase (NOD) reaction that utilizes O(2) and NAD(P)H to convert NO to nitrate, which protects the bacterium from various noxious nitrogen compounds. Therefore, plays a central role in the inducible response to nitrosative stress.</text>
</comment>
<dbReference type="GO" id="GO:0009636">
    <property type="term" value="P:response to toxic substance"/>
    <property type="evidence" value="ECO:0007669"/>
    <property type="project" value="UniProtKB-KW"/>
</dbReference>
<evidence type="ECO:0000256" key="7">
    <source>
        <dbReference type="ARBA" id="ARBA00022630"/>
    </source>
</evidence>
<dbReference type="GO" id="GO:0071949">
    <property type="term" value="F:FAD binding"/>
    <property type="evidence" value="ECO:0007669"/>
    <property type="project" value="InterPro"/>
</dbReference>
<dbReference type="FunFam" id="3.40.50.80:FF:000010">
    <property type="entry name" value="Flavohemoprotein"/>
    <property type="match status" value="1"/>
</dbReference>
<dbReference type="SUPFAM" id="SSF52343">
    <property type="entry name" value="Ferredoxin reductase-like, C-terminal NADP-linked domain"/>
    <property type="match status" value="1"/>
</dbReference>
<evidence type="ECO:0000256" key="2">
    <source>
        <dbReference type="ARBA" id="ARBA00008414"/>
    </source>
</evidence>
<evidence type="ECO:0000256" key="14">
    <source>
        <dbReference type="ARBA" id="ARBA00025094"/>
    </source>
</evidence>
<feature type="binding site" description="proximal binding residue" evidence="17">
    <location>
        <position position="85"/>
    </location>
    <ligand>
        <name>heme b</name>
        <dbReference type="ChEBI" id="CHEBI:60344"/>
    </ligand>
    <ligandPart>
        <name>Fe</name>
        <dbReference type="ChEBI" id="CHEBI:18248"/>
    </ligandPart>
</feature>
<keyword evidence="4 17" id="KW-0216">Detoxification</keyword>
<dbReference type="AlphaFoldDB" id="A0A2N5Y096"/>
<evidence type="ECO:0000259" key="18">
    <source>
        <dbReference type="PROSITE" id="PS01033"/>
    </source>
</evidence>
<dbReference type="PANTHER" id="PTHR43396">
    <property type="entry name" value="FLAVOHEMOPROTEIN"/>
    <property type="match status" value="1"/>
</dbReference>
<keyword evidence="3 17" id="KW-0813">Transport</keyword>
<evidence type="ECO:0000256" key="1">
    <source>
        <dbReference type="ARBA" id="ARBA00006401"/>
    </source>
</evidence>
<sequence length="428" mass="46487">MLSEETIKVVKATAPILEEHGETLTRHFYKRMFSHNPEVAPLFNPANQAAGLQQKALAGAICAYAANIDNLEALGGAVELIAQKHVSLQIQPEHYPIVGENLLASISEVLGEGATDEVINAWAEAYGFLADILIGREEQVYSELAGVPGGWNGFRGFRIIRKDIESTVITSFYLSPVDGGELPEYKPGQYITLRVKGPDGYTTMRNYSLSDKPGQDHFRISVKRETGPGAGTPDGYVSNLLHAELGVGSELELVAPCGEFFLDVTEKHQRPLVLLAAGVGVTPLMSMLLSALEAMPGREIIFVHGAQDEKSQAFRGTVDALASQYPNLRVHYRYDEPAAAGADRSGSSSTGLVDAELIESLVPKRDADYYFCGPQPFMINIYHDLLAWGIPAAQVHLEFFGPRQALEKSAGQDVPEAQPEVSRCPVHA</sequence>
<feature type="active site" description="Charge relay system" evidence="17">
    <location>
        <position position="95"/>
    </location>
</feature>
<name>A0A2N5Y096_9GAMM</name>
<feature type="binding site" evidence="17">
    <location>
        <begin position="399"/>
        <end position="402"/>
    </location>
    <ligand>
        <name>FAD</name>
        <dbReference type="ChEBI" id="CHEBI:57692"/>
    </ligand>
</feature>
<keyword evidence="12 17" id="KW-0408">Iron</keyword>
<keyword evidence="21" id="KW-1185">Reference proteome</keyword>
<keyword evidence="13 17" id="KW-0520">NAD</keyword>
<dbReference type="Pfam" id="PF00175">
    <property type="entry name" value="NAD_binding_1"/>
    <property type="match status" value="1"/>
</dbReference>
<evidence type="ECO:0000256" key="16">
    <source>
        <dbReference type="ARBA" id="ARBA00049433"/>
    </source>
</evidence>
<keyword evidence="8 17" id="KW-0479">Metal-binding</keyword>
<comment type="domain">
    <text evidence="17">Consists of two distinct domains; an N-terminal heme-containing oxygen-binding domain and a C-terminal reductase domain with binding sites for FAD and NAD(P)H.</text>
</comment>
<dbReference type="Gene3D" id="3.40.50.80">
    <property type="entry name" value="Nucleotide-binding domain of ferredoxin-NADP reductase (FNR) module"/>
    <property type="match status" value="1"/>
</dbReference>
<evidence type="ECO:0000259" key="19">
    <source>
        <dbReference type="PROSITE" id="PS51384"/>
    </source>
</evidence>
<dbReference type="GO" id="GO:0005344">
    <property type="term" value="F:oxygen carrier activity"/>
    <property type="evidence" value="ECO:0007669"/>
    <property type="project" value="UniProtKB-UniRule"/>
</dbReference>
<dbReference type="Pfam" id="PF00042">
    <property type="entry name" value="Globin"/>
    <property type="match status" value="1"/>
</dbReference>
<feature type="domain" description="Globin" evidence="18">
    <location>
        <begin position="1"/>
        <end position="138"/>
    </location>
</feature>
<dbReference type="SUPFAM" id="SSF63380">
    <property type="entry name" value="Riboflavin synthase domain-like"/>
    <property type="match status" value="1"/>
</dbReference>
<evidence type="ECO:0000256" key="5">
    <source>
        <dbReference type="ARBA" id="ARBA00022617"/>
    </source>
</evidence>
<comment type="cofactor">
    <cofactor evidence="17">
        <name>heme b</name>
        <dbReference type="ChEBI" id="CHEBI:60344"/>
    </cofactor>
    <text evidence="17">Binds 1 heme b (iron(II)-protoporphyrin IX) group per subunit.</text>
</comment>
<dbReference type="InterPro" id="IPR001433">
    <property type="entry name" value="OxRdtase_FAD/NAD-bd"/>
</dbReference>
<feature type="binding site" evidence="17">
    <location>
        <begin position="205"/>
        <end position="208"/>
    </location>
    <ligand>
        <name>FAD</name>
        <dbReference type="ChEBI" id="CHEBI:57692"/>
    </ligand>
</feature>
<dbReference type="PROSITE" id="PS01033">
    <property type="entry name" value="GLOBIN"/>
    <property type="match status" value="1"/>
</dbReference>
<protein>
    <recommendedName>
        <fullName evidence="17">Flavohemoprotein</fullName>
    </recommendedName>
    <alternativeName>
        <fullName evidence="17">Flavohemoglobin</fullName>
    </alternativeName>
    <alternativeName>
        <fullName evidence="17">Hemoglobin-like protein</fullName>
    </alternativeName>
    <alternativeName>
        <fullName evidence="17">Nitric oxide dioxygenase</fullName>
        <shortName evidence="17">NO oxygenase</shortName>
        <shortName evidence="17">NOD</shortName>
        <ecNumber evidence="17">1.14.12.17</ecNumber>
    </alternativeName>
</protein>
<feature type="site" description="Influences the redox potential of the prosthetic heme and FAD groups" evidence="17">
    <location>
        <position position="84"/>
    </location>
</feature>
<comment type="similarity">
    <text evidence="2 17">Belongs to the globin family. Two-domain flavohemoproteins subfamily.</text>
</comment>
<dbReference type="Gene3D" id="2.40.30.10">
    <property type="entry name" value="Translation factors"/>
    <property type="match status" value="1"/>
</dbReference>
<dbReference type="EC" id="1.14.12.17" evidence="17"/>
<keyword evidence="9 17" id="KW-0274">FAD</keyword>
<dbReference type="InterPro" id="IPR023950">
    <property type="entry name" value="Hmp"/>
</dbReference>
<proteinExistence type="inferred from homology"/>
<evidence type="ECO:0000313" key="21">
    <source>
        <dbReference type="Proteomes" id="UP000234845"/>
    </source>
</evidence>
<reference evidence="21" key="1">
    <citation type="submission" date="2017-11" db="EMBL/GenBank/DDBJ databases">
        <title>The draft genome sequence of Chromatocurvus sp. F02.</title>
        <authorList>
            <person name="Du Z.-J."/>
            <person name="Chang Y.-Q."/>
        </authorList>
    </citation>
    <scope>NUCLEOTIDE SEQUENCE [LARGE SCALE GENOMIC DNA]</scope>
    <source>
        <strain evidence="21">F02</strain>
    </source>
</reference>
<comment type="caution">
    <text evidence="20">The sequence shown here is derived from an EMBL/GenBank/DDBJ whole genome shotgun (WGS) entry which is preliminary data.</text>
</comment>
<feature type="domain" description="FAD-binding FR-type" evidence="19">
    <location>
        <begin position="152"/>
        <end position="263"/>
    </location>
</feature>
<dbReference type="PROSITE" id="PS51384">
    <property type="entry name" value="FAD_FR"/>
    <property type="match status" value="1"/>
</dbReference>
<dbReference type="Pfam" id="PF00970">
    <property type="entry name" value="FAD_binding_6"/>
    <property type="match status" value="1"/>
</dbReference>
<dbReference type="InterPro" id="IPR012292">
    <property type="entry name" value="Globin/Proto"/>
</dbReference>
<dbReference type="CDD" id="cd14783">
    <property type="entry name" value="FHb-globin_3"/>
    <property type="match status" value="1"/>
</dbReference>
<evidence type="ECO:0000256" key="8">
    <source>
        <dbReference type="ARBA" id="ARBA00022723"/>
    </source>
</evidence>
<dbReference type="GO" id="GO:0046210">
    <property type="term" value="P:nitric oxide catabolic process"/>
    <property type="evidence" value="ECO:0007669"/>
    <property type="project" value="TreeGrafter"/>
</dbReference>
<dbReference type="EMBL" id="PKLZ01000010">
    <property type="protein sequence ID" value="PLW81806.1"/>
    <property type="molecule type" value="Genomic_DNA"/>
</dbReference>
<evidence type="ECO:0000256" key="11">
    <source>
        <dbReference type="ARBA" id="ARBA00023002"/>
    </source>
</evidence>
<dbReference type="NCBIfam" id="NF009805">
    <property type="entry name" value="PRK13289.1"/>
    <property type="match status" value="1"/>
</dbReference>
<feature type="active site" description="Charge relay system" evidence="17">
    <location>
        <position position="137"/>
    </location>
</feature>
<keyword evidence="10 17" id="KW-0521">NADP</keyword>
<dbReference type="InterPro" id="IPR017938">
    <property type="entry name" value="Riboflavin_synthase-like_b-brl"/>
</dbReference>
<evidence type="ECO:0000256" key="4">
    <source>
        <dbReference type="ARBA" id="ARBA00022575"/>
    </source>
</evidence>
<dbReference type="RefSeq" id="WP_101522089.1">
    <property type="nucleotide sequence ID" value="NZ_PKLZ01000010.1"/>
</dbReference>
<keyword evidence="11 17" id="KW-0560">Oxidoreductase</keyword>
<dbReference type="InterPro" id="IPR017927">
    <property type="entry name" value="FAD-bd_FR_type"/>
</dbReference>
<feature type="site" description="Involved in heme-bound ligand stabilization and O-O bond activation" evidence="17">
    <location>
        <position position="29"/>
    </location>
</feature>
<organism evidence="20 21">
    <name type="scientific">Kineobactrum sediminis</name>
    <dbReference type="NCBI Taxonomy" id="1905677"/>
    <lineage>
        <taxon>Bacteria</taxon>
        <taxon>Pseudomonadati</taxon>
        <taxon>Pseudomonadota</taxon>
        <taxon>Gammaproteobacteria</taxon>
        <taxon>Cellvibrionales</taxon>
        <taxon>Halieaceae</taxon>
        <taxon>Kineobactrum</taxon>
    </lineage>
</organism>
<keyword evidence="6 17" id="KW-0561">Oxygen transport</keyword>
<feature type="region of interest" description="Reductase" evidence="17">
    <location>
        <begin position="149"/>
        <end position="428"/>
    </location>
</feature>
<dbReference type="InterPro" id="IPR009050">
    <property type="entry name" value="Globin-like_sf"/>
</dbReference>
<dbReference type="InterPro" id="IPR000971">
    <property type="entry name" value="Globin"/>
</dbReference>
<dbReference type="GO" id="GO:0008941">
    <property type="term" value="F:nitric oxide dioxygenase NAD(P)H activity"/>
    <property type="evidence" value="ECO:0007669"/>
    <property type="project" value="UniProtKB-UniRule"/>
</dbReference>
<evidence type="ECO:0000256" key="10">
    <source>
        <dbReference type="ARBA" id="ARBA00022857"/>
    </source>
</evidence>
<dbReference type="PANTHER" id="PTHR43396:SF3">
    <property type="entry name" value="FLAVOHEMOPROTEIN"/>
    <property type="match status" value="1"/>
</dbReference>
<dbReference type="GO" id="GO:0019825">
    <property type="term" value="F:oxygen binding"/>
    <property type="evidence" value="ECO:0007669"/>
    <property type="project" value="InterPro"/>
</dbReference>
<evidence type="ECO:0000256" key="6">
    <source>
        <dbReference type="ARBA" id="ARBA00022621"/>
    </source>
</evidence>
<comment type="catalytic activity">
    <reaction evidence="16 17">
        <text>2 nitric oxide + NADPH + 2 O2 = 2 nitrate + NADP(+) + H(+)</text>
        <dbReference type="Rhea" id="RHEA:19465"/>
        <dbReference type="ChEBI" id="CHEBI:15378"/>
        <dbReference type="ChEBI" id="CHEBI:15379"/>
        <dbReference type="ChEBI" id="CHEBI:16480"/>
        <dbReference type="ChEBI" id="CHEBI:17632"/>
        <dbReference type="ChEBI" id="CHEBI:57783"/>
        <dbReference type="ChEBI" id="CHEBI:58349"/>
        <dbReference type="EC" id="1.14.12.17"/>
    </reaction>
</comment>
<evidence type="ECO:0000256" key="9">
    <source>
        <dbReference type="ARBA" id="ARBA00022827"/>
    </source>
</evidence>
<dbReference type="InterPro" id="IPR008333">
    <property type="entry name" value="Cbr1-like_FAD-bd_dom"/>
</dbReference>
<evidence type="ECO:0000313" key="20">
    <source>
        <dbReference type="EMBL" id="PLW81806.1"/>
    </source>
</evidence>
<evidence type="ECO:0000256" key="17">
    <source>
        <dbReference type="HAMAP-Rule" id="MF_01252"/>
    </source>
</evidence>
<dbReference type="InterPro" id="IPR039261">
    <property type="entry name" value="FNR_nucleotide-bd"/>
</dbReference>
<comment type="catalytic activity">
    <reaction evidence="15 17">
        <text>2 nitric oxide + NADH + 2 O2 = 2 nitrate + NAD(+) + H(+)</text>
        <dbReference type="Rhea" id="RHEA:19469"/>
        <dbReference type="ChEBI" id="CHEBI:15378"/>
        <dbReference type="ChEBI" id="CHEBI:15379"/>
        <dbReference type="ChEBI" id="CHEBI:16480"/>
        <dbReference type="ChEBI" id="CHEBI:17632"/>
        <dbReference type="ChEBI" id="CHEBI:57540"/>
        <dbReference type="ChEBI" id="CHEBI:57945"/>
        <dbReference type="EC" id="1.14.12.17"/>
    </reaction>
</comment>
<dbReference type="FunFam" id="1.10.490.10:FF:000003">
    <property type="entry name" value="Flavohemoprotein"/>
    <property type="match status" value="1"/>
</dbReference>
<evidence type="ECO:0000256" key="15">
    <source>
        <dbReference type="ARBA" id="ARBA00048649"/>
    </source>
</evidence>
<dbReference type="GO" id="GO:0020037">
    <property type="term" value="F:heme binding"/>
    <property type="evidence" value="ECO:0007669"/>
    <property type="project" value="InterPro"/>
</dbReference>
<gene>
    <name evidence="17" type="primary">hmp</name>
    <name evidence="20" type="ORF">CWI75_13740</name>
</gene>
<feature type="site" description="Influences the redox potential of the prosthetic heme and FAD groups" evidence="17">
    <location>
        <position position="398"/>
    </location>
</feature>
<dbReference type="FunFam" id="2.40.30.10:FF:000034">
    <property type="entry name" value="Flavohemoprotein"/>
    <property type="match status" value="1"/>
</dbReference>
<dbReference type="OrthoDB" id="9796486at2"/>
<feature type="binding site" evidence="17">
    <location>
        <begin position="278"/>
        <end position="283"/>
    </location>
    <ligand>
        <name>NADP(+)</name>
        <dbReference type="ChEBI" id="CHEBI:58349"/>
    </ligand>
</feature>